<evidence type="ECO:0000256" key="2">
    <source>
        <dbReference type="ARBA" id="ARBA00023235"/>
    </source>
</evidence>
<sequence>MIKVYTLNAFTDDVSGGNPAGVVLDADNLTEKQMQGIAKKVGFSETAFVMSSDSADFRVRFFTPSDEVDLCGHATIATFKLLLLKGRIATGVYKQETLAGILSVEALADGSILMEQSIPEYYEIIEPSEIAKSLGLLVSELSEDYPVQVVSTGLKDIMVPVKSLEALKNIEPDFEAITDISKKYESTGYHVFTTESLSGADCACRNFAPLYDIDEEAATGTASGALSSYLFKYKVLKDKTYNRLAFEQGYYMNSPSRIIASLHVTDDEITGVYVGGNAIVTGEIDIKRGL</sequence>
<dbReference type="EMBL" id="FUYN01000006">
    <property type="protein sequence ID" value="SKB64931.1"/>
    <property type="molecule type" value="Genomic_DNA"/>
</dbReference>
<dbReference type="NCBIfam" id="TIGR00654">
    <property type="entry name" value="PhzF_family"/>
    <property type="match status" value="1"/>
</dbReference>
<name>A0A1T5D019_9FIRM</name>
<dbReference type="Proteomes" id="UP000243406">
    <property type="component" value="Unassembled WGS sequence"/>
</dbReference>
<gene>
    <name evidence="4" type="ORF">SAMN02745120_2505</name>
</gene>
<accession>A0A1T5D019</accession>
<reference evidence="5" key="1">
    <citation type="submission" date="2017-02" db="EMBL/GenBank/DDBJ databases">
        <authorList>
            <person name="Varghese N."/>
            <person name="Submissions S."/>
        </authorList>
    </citation>
    <scope>NUCLEOTIDE SEQUENCE [LARGE SCALE GENOMIC DNA]</scope>
    <source>
        <strain evidence="5">ATCC 35199</strain>
    </source>
</reference>
<dbReference type="PIRSF" id="PIRSF016184">
    <property type="entry name" value="PhzC_PhzF"/>
    <property type="match status" value="1"/>
</dbReference>
<proteinExistence type="inferred from homology"/>
<comment type="similarity">
    <text evidence="1">Belongs to the PhzF family.</text>
</comment>
<dbReference type="SUPFAM" id="SSF54506">
    <property type="entry name" value="Diaminopimelate epimerase-like"/>
    <property type="match status" value="1"/>
</dbReference>
<dbReference type="PANTHER" id="PTHR13774:SF39">
    <property type="entry name" value="BIOSYNTHESIS PROTEIN, PUTATIVE-RELATED"/>
    <property type="match status" value="1"/>
</dbReference>
<evidence type="ECO:0000313" key="4">
    <source>
        <dbReference type="EMBL" id="SKB64931.1"/>
    </source>
</evidence>
<dbReference type="AlphaFoldDB" id="A0A1T5D019"/>
<dbReference type="GO" id="GO:0016853">
    <property type="term" value="F:isomerase activity"/>
    <property type="evidence" value="ECO:0007669"/>
    <property type="project" value="UniProtKB-KW"/>
</dbReference>
<dbReference type="OrthoDB" id="9788221at2"/>
<keyword evidence="5" id="KW-1185">Reference proteome</keyword>
<dbReference type="Pfam" id="PF02567">
    <property type="entry name" value="PhzC-PhzF"/>
    <property type="match status" value="1"/>
</dbReference>
<evidence type="ECO:0000256" key="3">
    <source>
        <dbReference type="PIRSR" id="PIRSR016184-1"/>
    </source>
</evidence>
<dbReference type="Gene3D" id="3.10.310.10">
    <property type="entry name" value="Diaminopimelate Epimerase, Chain A, domain 1"/>
    <property type="match status" value="2"/>
</dbReference>
<protein>
    <submittedName>
        <fullName evidence="4">Phenazine biosynthesis protein PhzF family</fullName>
    </submittedName>
</protein>
<organism evidence="4 5">
    <name type="scientific">Acetoanaerobium noterae</name>
    <dbReference type="NCBI Taxonomy" id="745369"/>
    <lineage>
        <taxon>Bacteria</taxon>
        <taxon>Bacillati</taxon>
        <taxon>Bacillota</taxon>
        <taxon>Clostridia</taxon>
        <taxon>Peptostreptococcales</taxon>
        <taxon>Filifactoraceae</taxon>
        <taxon>Acetoanaerobium</taxon>
    </lineage>
</organism>
<keyword evidence="2" id="KW-0413">Isomerase</keyword>
<feature type="active site" evidence="3">
    <location>
        <position position="45"/>
    </location>
</feature>
<evidence type="ECO:0000313" key="5">
    <source>
        <dbReference type="Proteomes" id="UP000243406"/>
    </source>
</evidence>
<dbReference type="InterPro" id="IPR003719">
    <property type="entry name" value="Phenazine_PhzF-like"/>
</dbReference>
<evidence type="ECO:0000256" key="1">
    <source>
        <dbReference type="ARBA" id="ARBA00008270"/>
    </source>
</evidence>
<dbReference type="RefSeq" id="WP_079590278.1">
    <property type="nucleotide sequence ID" value="NZ_FUYN01000006.1"/>
</dbReference>
<dbReference type="GO" id="GO:0005737">
    <property type="term" value="C:cytoplasm"/>
    <property type="evidence" value="ECO:0007669"/>
    <property type="project" value="TreeGrafter"/>
</dbReference>
<dbReference type="PANTHER" id="PTHR13774">
    <property type="entry name" value="PHENAZINE BIOSYNTHESIS PROTEIN"/>
    <property type="match status" value="1"/>
</dbReference>